<dbReference type="InterPro" id="IPR036388">
    <property type="entry name" value="WH-like_DNA-bd_sf"/>
</dbReference>
<sequence>MVVRDNSLLTLSEEKVLNLLLDKINKLVKRDDIAKALWGNLWLEKYSDYMIDKVIYLLRKKLVAPYKISTFRNRGIIFSQSWTIPFKIIRSTPTIKSEGTHPHEEYLKYMNDTTNIRKTLSDLFKSIKKENITKYFDSSLKDIKELMILVINSYSHDNVDTISSWLSNNKIGARIIFSHFDDRAIKIHQKRIFELGIEHIETIYDDIRKTRLTPSSFDLVINDFRLNFNSNHEQNQEAMYGIRRILKLNGLVLISVVVDSRYESSRYGVDQEKAPINKSSPHIFMFKENLERYCFTVPYYKKLFTKSGFKIVKEFDVKEGKTWFNKEKFIPNREPTYRRFLLQ</sequence>
<accession>A0A2M6YT41</accession>
<evidence type="ECO:0000313" key="3">
    <source>
        <dbReference type="EMBL" id="PIU36677.1"/>
    </source>
</evidence>
<protein>
    <recommendedName>
        <fullName evidence="2">OmpR/PhoB-type domain-containing protein</fullName>
    </recommendedName>
</protein>
<dbReference type="InterPro" id="IPR001867">
    <property type="entry name" value="OmpR/PhoB-type_DNA-bd"/>
</dbReference>
<feature type="domain" description="OmpR/PhoB-type" evidence="2">
    <location>
        <begin position="5"/>
        <end position="78"/>
    </location>
</feature>
<evidence type="ECO:0000259" key="2">
    <source>
        <dbReference type="SMART" id="SM00862"/>
    </source>
</evidence>
<dbReference type="InterPro" id="IPR029063">
    <property type="entry name" value="SAM-dependent_MTases_sf"/>
</dbReference>
<dbReference type="Gene3D" id="1.10.10.10">
    <property type="entry name" value="Winged helix-like DNA-binding domain superfamily/Winged helix DNA-binding domain"/>
    <property type="match status" value="1"/>
</dbReference>
<dbReference type="Pfam" id="PF00486">
    <property type="entry name" value="Trans_reg_C"/>
    <property type="match status" value="1"/>
</dbReference>
<gene>
    <name evidence="3" type="ORF">COT02_04775</name>
</gene>
<evidence type="ECO:0000256" key="1">
    <source>
        <dbReference type="ARBA" id="ARBA00023125"/>
    </source>
</evidence>
<dbReference type="GO" id="GO:0006355">
    <property type="term" value="P:regulation of DNA-templated transcription"/>
    <property type="evidence" value="ECO:0007669"/>
    <property type="project" value="InterPro"/>
</dbReference>
<dbReference type="AlphaFoldDB" id="A0A2M6YT41"/>
<comment type="caution">
    <text evidence="3">The sequence shown here is derived from an EMBL/GenBank/DDBJ whole genome shotgun (WGS) entry which is preliminary data.</text>
</comment>
<dbReference type="SUPFAM" id="SSF53335">
    <property type="entry name" value="S-adenosyl-L-methionine-dependent methyltransferases"/>
    <property type="match status" value="1"/>
</dbReference>
<keyword evidence="1" id="KW-0238">DNA-binding</keyword>
<dbReference type="EMBL" id="PEWY01000133">
    <property type="protein sequence ID" value="PIU36677.1"/>
    <property type="molecule type" value="Genomic_DNA"/>
</dbReference>
<proteinExistence type="predicted"/>
<evidence type="ECO:0000313" key="4">
    <source>
        <dbReference type="Proteomes" id="UP000230184"/>
    </source>
</evidence>
<dbReference type="SUPFAM" id="SSF46894">
    <property type="entry name" value="C-terminal effector domain of the bipartite response regulators"/>
    <property type="match status" value="1"/>
</dbReference>
<name>A0A2M6YT41_9BACT</name>
<dbReference type="GO" id="GO:0003677">
    <property type="term" value="F:DNA binding"/>
    <property type="evidence" value="ECO:0007669"/>
    <property type="project" value="UniProtKB-KW"/>
</dbReference>
<dbReference type="GO" id="GO:0000160">
    <property type="term" value="P:phosphorelay signal transduction system"/>
    <property type="evidence" value="ECO:0007669"/>
    <property type="project" value="InterPro"/>
</dbReference>
<dbReference type="Gene3D" id="3.40.50.150">
    <property type="entry name" value="Vaccinia Virus protein VP39"/>
    <property type="match status" value="1"/>
</dbReference>
<organism evidence="3 4">
    <name type="scientific">Candidatus Roizmanbacteria bacterium CG07_land_8_20_14_0_80_34_15</name>
    <dbReference type="NCBI Taxonomy" id="1974849"/>
    <lineage>
        <taxon>Bacteria</taxon>
        <taxon>Candidatus Roizmaniibacteriota</taxon>
    </lineage>
</organism>
<reference evidence="4" key="1">
    <citation type="submission" date="2017-09" db="EMBL/GenBank/DDBJ databases">
        <title>Depth-based differentiation of microbial function through sediment-hosted aquifers and enrichment of novel symbionts in the deep terrestrial subsurface.</title>
        <authorList>
            <person name="Probst A.J."/>
            <person name="Ladd B."/>
            <person name="Jarett J.K."/>
            <person name="Geller-Mcgrath D.E."/>
            <person name="Sieber C.M.K."/>
            <person name="Emerson J.B."/>
            <person name="Anantharaman K."/>
            <person name="Thomas B.C."/>
            <person name="Malmstrom R."/>
            <person name="Stieglmeier M."/>
            <person name="Klingl A."/>
            <person name="Woyke T."/>
            <person name="Ryan C.M."/>
            <person name="Banfield J.F."/>
        </authorList>
    </citation>
    <scope>NUCLEOTIDE SEQUENCE [LARGE SCALE GENOMIC DNA]</scope>
</reference>
<dbReference type="InterPro" id="IPR016032">
    <property type="entry name" value="Sig_transdc_resp-reg_C-effctor"/>
</dbReference>
<dbReference type="SMART" id="SM00862">
    <property type="entry name" value="Trans_reg_C"/>
    <property type="match status" value="1"/>
</dbReference>
<dbReference type="Proteomes" id="UP000230184">
    <property type="component" value="Unassembled WGS sequence"/>
</dbReference>